<comment type="subcellular location">
    <subcellularLocation>
        <location evidence="1 8">Cell membrane</location>
        <topology evidence="1 8">Multi-pass membrane protein</topology>
    </subcellularLocation>
</comment>
<evidence type="ECO:0000256" key="2">
    <source>
        <dbReference type="ARBA" id="ARBA00009142"/>
    </source>
</evidence>
<dbReference type="Pfam" id="PF01925">
    <property type="entry name" value="TauE"/>
    <property type="match status" value="1"/>
</dbReference>
<sequence length="256" mass="26230">METLAPSVLLVLFGVALMAGAVDAVAGGGGLLTLPALLLAGVPPVNALATNKLQSSFGTFTSAFSMYRKGMTEGAPLVAPFCFALAGSAVGTAVVQFVDTSALTVVVPVVLAGIALYFIFMPKQGDGDRVPRMGAGPYRSVVVPVIGFYDGAFGPGTGSFFTAAGVSLRGLRVVPATAQARMWNFATNVASLVVFAIGGKMLWLVGAVMAVGQVVGAYLGAAAVSRGGARLVRPVVVVVCLAMLVQYLWRQGWLGW</sequence>
<keyword evidence="4 8" id="KW-1003">Cell membrane</keyword>
<organism evidence="9 10">
    <name type="scientific">Stackebrandtia albiflava</name>
    <dbReference type="NCBI Taxonomy" id="406432"/>
    <lineage>
        <taxon>Bacteria</taxon>
        <taxon>Bacillati</taxon>
        <taxon>Actinomycetota</taxon>
        <taxon>Actinomycetes</taxon>
        <taxon>Glycomycetales</taxon>
        <taxon>Glycomycetaceae</taxon>
        <taxon>Stackebrandtia</taxon>
    </lineage>
</organism>
<comment type="caution">
    <text evidence="9">The sequence shown here is derived from an EMBL/GenBank/DDBJ whole genome shotgun (WGS) entry which is preliminary data.</text>
</comment>
<evidence type="ECO:0000256" key="7">
    <source>
        <dbReference type="ARBA" id="ARBA00023136"/>
    </source>
</evidence>
<dbReference type="Proteomes" id="UP000321617">
    <property type="component" value="Unassembled WGS sequence"/>
</dbReference>
<evidence type="ECO:0000256" key="4">
    <source>
        <dbReference type="ARBA" id="ARBA00022475"/>
    </source>
</evidence>
<dbReference type="EMBL" id="VLLL01000003">
    <property type="protein sequence ID" value="TWJ16901.1"/>
    <property type="molecule type" value="Genomic_DNA"/>
</dbReference>
<evidence type="ECO:0000256" key="5">
    <source>
        <dbReference type="ARBA" id="ARBA00022692"/>
    </source>
</evidence>
<evidence type="ECO:0000256" key="8">
    <source>
        <dbReference type="RuleBase" id="RU363041"/>
    </source>
</evidence>
<reference evidence="9 10" key="1">
    <citation type="journal article" date="2013" name="Stand. Genomic Sci.">
        <title>Genomic Encyclopedia of Type Strains, Phase I: The one thousand microbial genomes (KMG-I) project.</title>
        <authorList>
            <person name="Kyrpides N.C."/>
            <person name="Woyke T."/>
            <person name="Eisen J.A."/>
            <person name="Garrity G."/>
            <person name="Lilburn T.G."/>
            <person name="Beck B.J."/>
            <person name="Whitman W.B."/>
            <person name="Hugenholtz P."/>
            <person name="Klenk H.P."/>
        </authorList>
    </citation>
    <scope>NUCLEOTIDE SEQUENCE [LARGE SCALE GENOMIC DNA]</scope>
    <source>
        <strain evidence="9 10">DSM 45044</strain>
    </source>
</reference>
<keyword evidence="6 8" id="KW-1133">Transmembrane helix</keyword>
<dbReference type="RefSeq" id="WP_244615620.1">
    <property type="nucleotide sequence ID" value="NZ_BAABIJ010000010.1"/>
</dbReference>
<feature type="transmembrane region" description="Helical" evidence="8">
    <location>
        <begin position="201"/>
        <end position="224"/>
    </location>
</feature>
<dbReference type="GO" id="GO:0005886">
    <property type="term" value="C:plasma membrane"/>
    <property type="evidence" value="ECO:0007669"/>
    <property type="project" value="UniProtKB-SubCell"/>
</dbReference>
<feature type="transmembrane region" description="Helical" evidence="8">
    <location>
        <begin position="231"/>
        <end position="249"/>
    </location>
</feature>
<feature type="transmembrane region" description="Helical" evidence="8">
    <location>
        <begin position="141"/>
        <end position="164"/>
    </location>
</feature>
<comment type="similarity">
    <text evidence="2 8">Belongs to the 4-toluene sulfonate uptake permease (TSUP) (TC 2.A.102) family.</text>
</comment>
<feature type="transmembrane region" description="Helical" evidence="8">
    <location>
        <begin position="74"/>
        <end position="95"/>
    </location>
</feature>
<evidence type="ECO:0000256" key="6">
    <source>
        <dbReference type="ARBA" id="ARBA00022989"/>
    </source>
</evidence>
<gene>
    <name evidence="9" type="ORF">LX16_0152</name>
</gene>
<evidence type="ECO:0000313" key="10">
    <source>
        <dbReference type="Proteomes" id="UP000321617"/>
    </source>
</evidence>
<dbReference type="InterPro" id="IPR002781">
    <property type="entry name" value="TM_pro_TauE-like"/>
</dbReference>
<dbReference type="AlphaFoldDB" id="A0A562VGE3"/>
<name>A0A562VGE3_9ACTN</name>
<keyword evidence="10" id="KW-1185">Reference proteome</keyword>
<keyword evidence="7 8" id="KW-0472">Membrane</keyword>
<dbReference type="PANTHER" id="PTHR30269">
    <property type="entry name" value="TRANSMEMBRANE PROTEIN YFCA"/>
    <property type="match status" value="1"/>
</dbReference>
<feature type="transmembrane region" description="Helical" evidence="8">
    <location>
        <begin position="101"/>
        <end position="120"/>
    </location>
</feature>
<protein>
    <recommendedName>
        <fullName evidence="8">Probable membrane transporter protein</fullName>
    </recommendedName>
</protein>
<proteinExistence type="inferred from homology"/>
<evidence type="ECO:0000256" key="3">
    <source>
        <dbReference type="ARBA" id="ARBA00022448"/>
    </source>
</evidence>
<evidence type="ECO:0000256" key="1">
    <source>
        <dbReference type="ARBA" id="ARBA00004651"/>
    </source>
</evidence>
<feature type="transmembrane region" description="Helical" evidence="8">
    <location>
        <begin position="34"/>
        <end position="53"/>
    </location>
</feature>
<accession>A0A562VGE3</accession>
<keyword evidence="5 8" id="KW-0812">Transmembrane</keyword>
<dbReference type="InterPro" id="IPR052017">
    <property type="entry name" value="TSUP"/>
</dbReference>
<keyword evidence="3" id="KW-0813">Transport</keyword>
<dbReference type="PANTHER" id="PTHR30269:SF0">
    <property type="entry name" value="MEMBRANE TRANSPORTER PROTEIN YFCA-RELATED"/>
    <property type="match status" value="1"/>
</dbReference>
<evidence type="ECO:0000313" key="9">
    <source>
        <dbReference type="EMBL" id="TWJ16901.1"/>
    </source>
</evidence>